<evidence type="ECO:0000313" key="2">
    <source>
        <dbReference type="EMBL" id="KIK36234.1"/>
    </source>
</evidence>
<evidence type="ECO:0000313" key="3">
    <source>
        <dbReference type="Proteomes" id="UP000054485"/>
    </source>
</evidence>
<organism evidence="2 3">
    <name type="scientific">Suillus luteus UH-Slu-Lm8-n1</name>
    <dbReference type="NCBI Taxonomy" id="930992"/>
    <lineage>
        <taxon>Eukaryota</taxon>
        <taxon>Fungi</taxon>
        <taxon>Dikarya</taxon>
        <taxon>Basidiomycota</taxon>
        <taxon>Agaricomycotina</taxon>
        <taxon>Agaricomycetes</taxon>
        <taxon>Agaricomycetidae</taxon>
        <taxon>Boletales</taxon>
        <taxon>Suillineae</taxon>
        <taxon>Suillaceae</taxon>
        <taxon>Suillus</taxon>
    </lineage>
</organism>
<dbReference type="AlphaFoldDB" id="A0A0D0ADM5"/>
<dbReference type="Proteomes" id="UP000054485">
    <property type="component" value="Unassembled WGS sequence"/>
</dbReference>
<dbReference type="OrthoDB" id="3208495at2759"/>
<sequence>TNHDSRPRRILRLPLRYRDELPQAPLPVAQDQPNSHPTRVILHVFDSIRTCFNTFGIARQYRHRPSYDPDAIVSADELSNIRPAESHISDTGIQDGEALLGSPSRREPPWPWKNMSIWRLMSWMVTGSDRKSVMEVERLVNDVMKADDFTLDDFEHFNPNTQMKHFDTSE</sequence>
<proteinExistence type="predicted"/>
<reference evidence="2 3" key="1">
    <citation type="submission" date="2014-04" db="EMBL/GenBank/DDBJ databases">
        <authorList>
            <consortium name="DOE Joint Genome Institute"/>
            <person name="Kuo A."/>
            <person name="Ruytinx J."/>
            <person name="Rineau F."/>
            <person name="Colpaert J."/>
            <person name="Kohler A."/>
            <person name="Nagy L.G."/>
            <person name="Floudas D."/>
            <person name="Copeland A."/>
            <person name="Barry K.W."/>
            <person name="Cichocki N."/>
            <person name="Veneault-Fourrey C."/>
            <person name="LaButti K."/>
            <person name="Lindquist E.A."/>
            <person name="Lipzen A."/>
            <person name="Lundell T."/>
            <person name="Morin E."/>
            <person name="Murat C."/>
            <person name="Sun H."/>
            <person name="Tunlid A."/>
            <person name="Henrissat B."/>
            <person name="Grigoriev I.V."/>
            <person name="Hibbett D.S."/>
            <person name="Martin F."/>
            <person name="Nordberg H.P."/>
            <person name="Cantor M.N."/>
            <person name="Hua S.X."/>
        </authorList>
    </citation>
    <scope>NUCLEOTIDE SEQUENCE [LARGE SCALE GENOMIC DNA]</scope>
    <source>
        <strain evidence="2 3">UH-Slu-Lm8-n1</strain>
    </source>
</reference>
<keyword evidence="3" id="KW-1185">Reference proteome</keyword>
<protein>
    <submittedName>
        <fullName evidence="2">Uncharacterized protein</fullName>
    </submittedName>
</protein>
<dbReference type="InParanoid" id="A0A0D0ADM5"/>
<feature type="non-terminal residue" evidence="2">
    <location>
        <position position="170"/>
    </location>
</feature>
<feature type="non-terminal residue" evidence="2">
    <location>
        <position position="1"/>
    </location>
</feature>
<accession>A0A0D0ADM5</accession>
<gene>
    <name evidence="2" type="ORF">CY34DRAFT_30191</name>
</gene>
<name>A0A0D0ADM5_9AGAM</name>
<evidence type="ECO:0000256" key="1">
    <source>
        <dbReference type="SAM" id="MobiDB-lite"/>
    </source>
</evidence>
<feature type="region of interest" description="Disordered" evidence="1">
    <location>
        <begin position="85"/>
        <end position="105"/>
    </location>
</feature>
<dbReference type="EMBL" id="KN835547">
    <property type="protein sequence ID" value="KIK36234.1"/>
    <property type="molecule type" value="Genomic_DNA"/>
</dbReference>
<reference evidence="3" key="2">
    <citation type="submission" date="2015-01" db="EMBL/GenBank/DDBJ databases">
        <title>Evolutionary Origins and Diversification of the Mycorrhizal Mutualists.</title>
        <authorList>
            <consortium name="DOE Joint Genome Institute"/>
            <consortium name="Mycorrhizal Genomics Consortium"/>
            <person name="Kohler A."/>
            <person name="Kuo A."/>
            <person name="Nagy L.G."/>
            <person name="Floudas D."/>
            <person name="Copeland A."/>
            <person name="Barry K.W."/>
            <person name="Cichocki N."/>
            <person name="Veneault-Fourrey C."/>
            <person name="LaButti K."/>
            <person name="Lindquist E.A."/>
            <person name="Lipzen A."/>
            <person name="Lundell T."/>
            <person name="Morin E."/>
            <person name="Murat C."/>
            <person name="Riley R."/>
            <person name="Ohm R."/>
            <person name="Sun H."/>
            <person name="Tunlid A."/>
            <person name="Henrissat B."/>
            <person name="Grigoriev I.V."/>
            <person name="Hibbett D.S."/>
            <person name="Martin F."/>
        </authorList>
    </citation>
    <scope>NUCLEOTIDE SEQUENCE [LARGE SCALE GENOMIC DNA]</scope>
    <source>
        <strain evidence="3">UH-Slu-Lm8-n1</strain>
    </source>
</reference>
<dbReference type="HOGENOM" id="CLU_065856_1_0_1"/>